<proteinExistence type="predicted"/>
<comment type="caution">
    <text evidence="2">The sequence shown here is derived from an EMBL/GenBank/DDBJ whole genome shotgun (WGS) entry which is preliminary data.</text>
</comment>
<dbReference type="RefSeq" id="WP_175268875.1">
    <property type="nucleotide sequence ID" value="NZ_JABFCR010000004.1"/>
</dbReference>
<protein>
    <recommendedName>
        <fullName evidence="4">Macroglobulin domain-containing protein</fullName>
    </recommendedName>
</protein>
<keyword evidence="3" id="KW-1185">Reference proteome</keyword>
<name>A0ABX1VZR6_9SPHI</name>
<sequence>MDKPHYAPGDTIWFKGYLTIGSKHELSALSGAVYADLLDDHDQLIRSLKLPVGAGMVAGNFILNDDQPEGSYHIRAYTRWMQNAGPDYFFNKSFNVGDPAKAEKKKKRHPHHNKPMYNFSPKAAI</sequence>
<reference evidence="2 3" key="1">
    <citation type="submission" date="2020-05" db="EMBL/GenBank/DDBJ databases">
        <authorList>
            <person name="Khan S.A."/>
            <person name="Jeon C.O."/>
            <person name="Chun B.H."/>
        </authorList>
    </citation>
    <scope>NUCLEOTIDE SEQUENCE [LARGE SCALE GENOMIC DNA]</scope>
    <source>
        <strain evidence="2 3">S1162</strain>
    </source>
</reference>
<evidence type="ECO:0008006" key="4">
    <source>
        <dbReference type="Google" id="ProtNLM"/>
    </source>
</evidence>
<evidence type="ECO:0000313" key="3">
    <source>
        <dbReference type="Proteomes" id="UP000566071"/>
    </source>
</evidence>
<organism evidence="2 3">
    <name type="scientific">Mucilaginibacter humi</name>
    <dbReference type="NCBI Taxonomy" id="2732510"/>
    <lineage>
        <taxon>Bacteria</taxon>
        <taxon>Pseudomonadati</taxon>
        <taxon>Bacteroidota</taxon>
        <taxon>Sphingobacteriia</taxon>
        <taxon>Sphingobacteriales</taxon>
        <taxon>Sphingobacteriaceae</taxon>
        <taxon>Mucilaginibacter</taxon>
    </lineage>
</organism>
<evidence type="ECO:0000313" key="2">
    <source>
        <dbReference type="EMBL" id="NNU33173.1"/>
    </source>
</evidence>
<dbReference type="Gene3D" id="2.60.40.1930">
    <property type="match status" value="1"/>
</dbReference>
<feature type="region of interest" description="Disordered" evidence="1">
    <location>
        <begin position="100"/>
        <end position="125"/>
    </location>
</feature>
<dbReference type="Proteomes" id="UP000566071">
    <property type="component" value="Unassembled WGS sequence"/>
</dbReference>
<feature type="compositionally biased region" description="Basic residues" evidence="1">
    <location>
        <begin position="103"/>
        <end position="114"/>
    </location>
</feature>
<gene>
    <name evidence="2" type="ORF">HK413_01470</name>
</gene>
<accession>A0ABX1VZR6</accession>
<evidence type="ECO:0000256" key="1">
    <source>
        <dbReference type="SAM" id="MobiDB-lite"/>
    </source>
</evidence>
<dbReference type="EMBL" id="JABFCR010000004">
    <property type="protein sequence ID" value="NNU33173.1"/>
    <property type="molecule type" value="Genomic_DNA"/>
</dbReference>